<feature type="region of interest" description="Disordered" evidence="1">
    <location>
        <begin position="1"/>
        <end position="24"/>
    </location>
</feature>
<comment type="caution">
    <text evidence="2">The sequence shown here is derived from an EMBL/GenBank/DDBJ whole genome shotgun (WGS) entry which is preliminary data.</text>
</comment>
<feature type="region of interest" description="Disordered" evidence="1">
    <location>
        <begin position="58"/>
        <end position="90"/>
    </location>
</feature>
<reference evidence="2 3" key="1">
    <citation type="submission" date="2020-05" db="EMBL/GenBank/DDBJ databases">
        <title>Identification and distribution of gene clusters putatively required for synthesis of sphingolipid metabolism inhibitors in phylogenetically diverse species of the filamentous fungus Fusarium.</title>
        <authorList>
            <person name="Kim H.-S."/>
            <person name="Busman M."/>
            <person name="Brown D.W."/>
            <person name="Divon H."/>
            <person name="Uhlig S."/>
            <person name="Proctor R.H."/>
        </authorList>
    </citation>
    <scope>NUCLEOTIDE SEQUENCE [LARGE SCALE GENOMIC DNA]</scope>
    <source>
        <strain evidence="2 3">NRRL 20693</strain>
    </source>
</reference>
<feature type="compositionally biased region" description="Basic and acidic residues" evidence="1">
    <location>
        <begin position="74"/>
        <end position="84"/>
    </location>
</feature>
<sequence>MFTSAPKESYASTGKPIKDSPPSQTLIPLPSPHYCIALLVSPVLSTLGMFVTSRSGDLDGLGKNRGHGNSGQRNESHQSPEMNEKGLVNGSWFPGPRSLREVAVRVHSDTWLDQDSMEIWYTRICFRGSMKLPNISSLYFRGTRPQYSPTSININYQTINHAAPEPITEFLETAELRHAADALPAGCSSVEQLLLEMVCDTHTDRKMLATGPRALKTYTLRGARDISQNQSDFLPLVNRMVPQQNDSLESIVAYNAWGFRRQGCALYHPDGDIDLRRCSQLRRVHIQIDDLIKDTFYNFPWGVGSVNGAYLTTDDMAENILIEMVESVSLPDFKAIYFDPIQACDQGLFPDLIEIGWQGGVDIHIRGNAHQPRHKF</sequence>
<proteinExistence type="predicted"/>
<dbReference type="Proteomes" id="UP000567885">
    <property type="component" value="Unassembled WGS sequence"/>
</dbReference>
<protein>
    <submittedName>
        <fullName evidence="2">Uncharacterized protein</fullName>
    </submittedName>
</protein>
<dbReference type="EMBL" id="JAAGWQ010000103">
    <property type="protein sequence ID" value="KAF5667188.1"/>
    <property type="molecule type" value="Genomic_DNA"/>
</dbReference>
<accession>A0A8H5WR24</accession>
<gene>
    <name evidence="2" type="ORF">FHETE_5891</name>
</gene>
<evidence type="ECO:0000256" key="1">
    <source>
        <dbReference type="SAM" id="MobiDB-lite"/>
    </source>
</evidence>
<dbReference type="AlphaFoldDB" id="A0A8H5WR24"/>
<organism evidence="2 3">
    <name type="scientific">Fusarium heterosporum</name>
    <dbReference type="NCBI Taxonomy" id="42747"/>
    <lineage>
        <taxon>Eukaryota</taxon>
        <taxon>Fungi</taxon>
        <taxon>Dikarya</taxon>
        <taxon>Ascomycota</taxon>
        <taxon>Pezizomycotina</taxon>
        <taxon>Sordariomycetes</taxon>
        <taxon>Hypocreomycetidae</taxon>
        <taxon>Hypocreales</taxon>
        <taxon>Nectriaceae</taxon>
        <taxon>Fusarium</taxon>
        <taxon>Fusarium heterosporum species complex</taxon>
    </lineage>
</organism>
<dbReference type="OrthoDB" id="3644718at2759"/>
<name>A0A8H5WR24_FUSHE</name>
<keyword evidence="3" id="KW-1185">Reference proteome</keyword>
<evidence type="ECO:0000313" key="3">
    <source>
        <dbReference type="Proteomes" id="UP000567885"/>
    </source>
</evidence>
<evidence type="ECO:0000313" key="2">
    <source>
        <dbReference type="EMBL" id="KAF5667188.1"/>
    </source>
</evidence>